<name>A0AAN6IQS2_EXODE</name>
<evidence type="ECO:0000256" key="1">
    <source>
        <dbReference type="SAM" id="MobiDB-lite"/>
    </source>
</evidence>
<feature type="compositionally biased region" description="Basic and acidic residues" evidence="1">
    <location>
        <begin position="93"/>
        <end position="104"/>
    </location>
</feature>
<protein>
    <submittedName>
        <fullName evidence="2">Uncharacterized protein</fullName>
    </submittedName>
</protein>
<dbReference type="Proteomes" id="UP001161757">
    <property type="component" value="Unassembled WGS sequence"/>
</dbReference>
<feature type="region of interest" description="Disordered" evidence="1">
    <location>
        <begin position="93"/>
        <end position="122"/>
    </location>
</feature>
<comment type="caution">
    <text evidence="2">The sequence shown here is derived from an EMBL/GenBank/DDBJ whole genome shotgun (WGS) entry which is preliminary data.</text>
</comment>
<evidence type="ECO:0000313" key="3">
    <source>
        <dbReference type="Proteomes" id="UP001161757"/>
    </source>
</evidence>
<accession>A0AAN6IQS2</accession>
<dbReference type="AlphaFoldDB" id="A0AAN6IQS2"/>
<gene>
    <name evidence="2" type="ORF">HRR80_008805</name>
</gene>
<evidence type="ECO:0000313" key="2">
    <source>
        <dbReference type="EMBL" id="KAJ8987062.1"/>
    </source>
</evidence>
<sequence length="122" mass="13780">MIRLSSYPDAFAQTRTLQAFLPVECDNPGTIKTCEMSRLRQFPSLYSYSRCKKTSTPNICTGSRLGLSRRISALPTSETPQKLLLRMNSEIRESQNKERHDMHRVAPTQRADTACSAVKQDG</sequence>
<dbReference type="EMBL" id="JAJGCB010000028">
    <property type="protein sequence ID" value="KAJ8987062.1"/>
    <property type="molecule type" value="Genomic_DNA"/>
</dbReference>
<proteinExistence type="predicted"/>
<reference evidence="2" key="1">
    <citation type="submission" date="2023-01" db="EMBL/GenBank/DDBJ databases">
        <title>Exophiala dermititidis isolated from Cystic Fibrosis Patient.</title>
        <authorList>
            <person name="Kurbessoian T."/>
            <person name="Crocker A."/>
            <person name="Murante D."/>
            <person name="Hogan D.A."/>
            <person name="Stajich J.E."/>
        </authorList>
    </citation>
    <scope>NUCLEOTIDE SEQUENCE</scope>
    <source>
        <strain evidence="2">Ex8</strain>
    </source>
</reference>
<organism evidence="2 3">
    <name type="scientific">Exophiala dermatitidis</name>
    <name type="common">Black yeast-like fungus</name>
    <name type="synonym">Wangiella dermatitidis</name>
    <dbReference type="NCBI Taxonomy" id="5970"/>
    <lineage>
        <taxon>Eukaryota</taxon>
        <taxon>Fungi</taxon>
        <taxon>Dikarya</taxon>
        <taxon>Ascomycota</taxon>
        <taxon>Pezizomycotina</taxon>
        <taxon>Eurotiomycetes</taxon>
        <taxon>Chaetothyriomycetidae</taxon>
        <taxon>Chaetothyriales</taxon>
        <taxon>Herpotrichiellaceae</taxon>
        <taxon>Exophiala</taxon>
    </lineage>
</organism>